<dbReference type="Proteomes" id="UP000233220">
    <property type="component" value="Unplaced"/>
</dbReference>
<evidence type="ECO:0000313" key="1">
    <source>
        <dbReference type="Ensembl" id="ENSSBOP00000031299.1"/>
    </source>
</evidence>
<dbReference type="AlphaFoldDB" id="A0A2K6UHA0"/>
<reference evidence="1" key="2">
    <citation type="submission" date="2025-09" db="UniProtKB">
        <authorList>
            <consortium name="Ensembl"/>
        </authorList>
    </citation>
    <scope>IDENTIFICATION</scope>
</reference>
<sequence length="111" mass="11335">MLGLGDPCWVGPGPDGGFAVVKSLGMCGCLAVPGAGRGTFLAAQQASAPTQDNIIVADEQRGQVTLFPRSGPPIRLVSQGFGQPLEAASAPQGQLLVANAKDNFIKVYQGL</sequence>
<proteinExistence type="predicted"/>
<dbReference type="SUPFAM" id="SSF101898">
    <property type="entry name" value="NHL repeat"/>
    <property type="match status" value="1"/>
</dbReference>
<dbReference type="OMA" id="HGAPICL"/>
<evidence type="ECO:0008006" key="3">
    <source>
        <dbReference type="Google" id="ProtNLM"/>
    </source>
</evidence>
<evidence type="ECO:0000313" key="2">
    <source>
        <dbReference type="Proteomes" id="UP000233220"/>
    </source>
</evidence>
<accession>A0A2K6UHA0</accession>
<name>A0A2K6UHA0_SAIBB</name>
<dbReference type="Ensembl" id="ENSSBOT00000048187.1">
    <property type="protein sequence ID" value="ENSSBOP00000031299.1"/>
    <property type="gene ID" value="ENSSBOG00000031883.1"/>
</dbReference>
<protein>
    <recommendedName>
        <fullName evidence="3">NHL repeat containing 4</fullName>
    </recommendedName>
</protein>
<organism evidence="1 2">
    <name type="scientific">Saimiri boliviensis boliviensis</name>
    <name type="common">Bolivian squirrel monkey</name>
    <dbReference type="NCBI Taxonomy" id="39432"/>
    <lineage>
        <taxon>Eukaryota</taxon>
        <taxon>Metazoa</taxon>
        <taxon>Chordata</taxon>
        <taxon>Craniata</taxon>
        <taxon>Vertebrata</taxon>
        <taxon>Euteleostomi</taxon>
        <taxon>Mammalia</taxon>
        <taxon>Eutheria</taxon>
        <taxon>Euarchontoglires</taxon>
        <taxon>Primates</taxon>
        <taxon>Haplorrhini</taxon>
        <taxon>Platyrrhini</taxon>
        <taxon>Cebidae</taxon>
        <taxon>Saimiriinae</taxon>
        <taxon>Saimiri</taxon>
    </lineage>
</organism>
<keyword evidence="2" id="KW-1185">Reference proteome</keyword>
<reference evidence="1" key="1">
    <citation type="submission" date="2025-08" db="UniProtKB">
        <authorList>
            <consortium name="Ensembl"/>
        </authorList>
    </citation>
    <scope>IDENTIFICATION</scope>
</reference>